<keyword evidence="2" id="KW-1185">Reference proteome</keyword>
<dbReference type="OrthoDB" id="4828421at2"/>
<dbReference type="KEGG" id="noy:EXE57_14430"/>
<name>A0A4P7GN58_9ACTN</name>
<organism evidence="1 2">
    <name type="scientific">Nocardioides euryhalodurans</name>
    <dbReference type="NCBI Taxonomy" id="2518370"/>
    <lineage>
        <taxon>Bacteria</taxon>
        <taxon>Bacillati</taxon>
        <taxon>Actinomycetota</taxon>
        <taxon>Actinomycetes</taxon>
        <taxon>Propionibacteriales</taxon>
        <taxon>Nocardioidaceae</taxon>
        <taxon>Nocardioides</taxon>
    </lineage>
</organism>
<accession>A0A4P7GN58</accession>
<reference evidence="1 2" key="1">
    <citation type="submission" date="2019-03" db="EMBL/GenBank/DDBJ databases">
        <title>Three New Species of Nocardioides, Nocardioides euryhalodurans sp. nov., Nocardioides seonyuensis sp. nov. and Nocardioides eburneoflavus sp. nov., Iolated from Soil.</title>
        <authorList>
            <person name="Roh S.G."/>
            <person name="Lee C."/>
            <person name="Kim M.-K."/>
            <person name="Kim S.B."/>
        </authorList>
    </citation>
    <scope>NUCLEOTIDE SEQUENCE [LARGE SCALE GENOMIC DNA]</scope>
    <source>
        <strain evidence="1 2">MMS17-SY117</strain>
    </source>
</reference>
<dbReference type="Proteomes" id="UP000294894">
    <property type="component" value="Chromosome"/>
</dbReference>
<dbReference type="EMBL" id="CP038267">
    <property type="protein sequence ID" value="QBR93324.1"/>
    <property type="molecule type" value="Genomic_DNA"/>
</dbReference>
<dbReference type="RefSeq" id="WP_135078639.1">
    <property type="nucleotide sequence ID" value="NZ_CP038267.1"/>
</dbReference>
<gene>
    <name evidence="1" type="ORF">EXE57_14430</name>
</gene>
<evidence type="ECO:0000313" key="2">
    <source>
        <dbReference type="Proteomes" id="UP000294894"/>
    </source>
</evidence>
<proteinExistence type="predicted"/>
<protein>
    <submittedName>
        <fullName evidence="1">Uncharacterized protein</fullName>
    </submittedName>
</protein>
<sequence>MSSTSHEQHGHWYEIRIQGRLDERWSAWFDDLTLSQEDGTTVLRGHVTDQAALHGLLHKLRDLGLPLLSVTRAEPGPHS</sequence>
<dbReference type="AlphaFoldDB" id="A0A4P7GN58"/>
<evidence type="ECO:0000313" key="1">
    <source>
        <dbReference type="EMBL" id="QBR93324.1"/>
    </source>
</evidence>